<keyword evidence="2" id="KW-0227">DNA damage</keyword>
<dbReference type="InterPro" id="IPR018085">
    <property type="entry name" value="Ura-DNA_Glyclase_AS"/>
</dbReference>
<dbReference type="PROSITE" id="PS00130">
    <property type="entry name" value="U_DNA_GLYCOSYLASE"/>
    <property type="match status" value="1"/>
</dbReference>
<evidence type="ECO:0000256" key="4">
    <source>
        <dbReference type="ARBA" id="ARBA00023204"/>
    </source>
</evidence>
<dbReference type="InterPro" id="IPR002043">
    <property type="entry name" value="UDG_fam1"/>
</dbReference>
<dbReference type="EMBL" id="BK015733">
    <property type="protein sequence ID" value="DAE22397.1"/>
    <property type="molecule type" value="Genomic_DNA"/>
</dbReference>
<dbReference type="SMART" id="SM00987">
    <property type="entry name" value="UreE_C"/>
    <property type="match status" value="1"/>
</dbReference>
<dbReference type="Pfam" id="PF03167">
    <property type="entry name" value="UDG"/>
    <property type="match status" value="1"/>
</dbReference>
<evidence type="ECO:0000256" key="2">
    <source>
        <dbReference type="ARBA" id="ARBA00022763"/>
    </source>
</evidence>
<sequence>MIKNELLGKWGVYMNEQVLMNTLTSIDKDTDNMCPEIDKVFRAFHLTDPSRTRLVIVGQDPYPQKGVATGILFGNKEGTKSEDLSPSLKVLKECILHPEISSYRPSDEARFDPTLESWVSQGILMINSALTVKVNSPGSHQAAWREFTDTFIRMFSSDRTDVIWLFFGAQAASFIPAVQNAACILKCEHPAYFARSNTRMTDDPFARINRFMKENMGTEFKWLLPEYDEEETDGLPF</sequence>
<dbReference type="InterPro" id="IPR005122">
    <property type="entry name" value="Uracil-DNA_glycosylase-like"/>
</dbReference>
<dbReference type="CDD" id="cd10027">
    <property type="entry name" value="UDG-F1-like"/>
    <property type="match status" value="1"/>
</dbReference>
<protein>
    <recommendedName>
        <fullName evidence="6">Uracil-DNA glycosylase-like domain-containing protein</fullName>
    </recommendedName>
</protein>
<evidence type="ECO:0000256" key="1">
    <source>
        <dbReference type="ARBA" id="ARBA00008184"/>
    </source>
</evidence>
<dbReference type="Gene3D" id="3.40.470.10">
    <property type="entry name" value="Uracil-DNA glycosylase-like domain"/>
    <property type="match status" value="1"/>
</dbReference>
<proteinExistence type="inferred from homology"/>
<reference evidence="7" key="1">
    <citation type="journal article" date="2021" name="Proc. Natl. Acad. Sci. U.S.A.">
        <title>A Catalog of Tens of Thousands of Viruses from Human Metagenomes Reveals Hidden Associations with Chronic Diseases.</title>
        <authorList>
            <person name="Tisza M.J."/>
            <person name="Buck C.B."/>
        </authorList>
    </citation>
    <scope>NUCLEOTIDE SEQUENCE</scope>
    <source>
        <strain evidence="7">CtDAq1</strain>
    </source>
</reference>
<evidence type="ECO:0000256" key="5">
    <source>
        <dbReference type="PROSITE-ProRule" id="PRU10072"/>
    </source>
</evidence>
<comment type="similarity">
    <text evidence="1">Belongs to the uracil-DNA glycosylase (UDG) superfamily. UNG family.</text>
</comment>
<feature type="domain" description="Uracil-DNA glycosylase-like" evidence="6">
    <location>
        <begin position="45"/>
        <end position="212"/>
    </location>
</feature>
<keyword evidence="3" id="KW-0378">Hydrolase</keyword>
<feature type="active site" description="Proton acceptor" evidence="5">
    <location>
        <position position="60"/>
    </location>
</feature>
<dbReference type="InterPro" id="IPR036895">
    <property type="entry name" value="Uracil-DNA_glycosylase-like_sf"/>
</dbReference>
<dbReference type="SMART" id="SM00986">
    <property type="entry name" value="UDG"/>
    <property type="match status" value="1"/>
</dbReference>
<dbReference type="GO" id="GO:0004844">
    <property type="term" value="F:uracil DNA N-glycosylase activity"/>
    <property type="evidence" value="ECO:0007669"/>
    <property type="project" value="InterPro"/>
</dbReference>
<accession>A0A8S5QUM0</accession>
<dbReference type="GO" id="GO:0097510">
    <property type="term" value="P:base-excision repair, AP site formation via deaminated base removal"/>
    <property type="evidence" value="ECO:0007669"/>
    <property type="project" value="TreeGrafter"/>
</dbReference>
<evidence type="ECO:0000313" key="7">
    <source>
        <dbReference type="EMBL" id="DAE22397.1"/>
    </source>
</evidence>
<evidence type="ECO:0000256" key="3">
    <source>
        <dbReference type="ARBA" id="ARBA00022801"/>
    </source>
</evidence>
<organism evidence="7">
    <name type="scientific">CrAss-like virus sp. ctDAq1</name>
    <dbReference type="NCBI Taxonomy" id="2826822"/>
    <lineage>
        <taxon>Viruses</taxon>
        <taxon>Duplodnaviria</taxon>
        <taxon>Heunggongvirae</taxon>
        <taxon>Uroviricota</taxon>
        <taxon>Caudoviricetes</taxon>
        <taxon>Crassvirales</taxon>
    </lineage>
</organism>
<keyword evidence="4" id="KW-0234">DNA repair</keyword>
<dbReference type="PANTHER" id="PTHR11264:SF8">
    <property type="entry name" value="URACIL-DNA GLYCOSYLASE-LIKE DOMAIN-CONTAINING PROTEIN"/>
    <property type="match status" value="1"/>
</dbReference>
<dbReference type="PANTHER" id="PTHR11264">
    <property type="entry name" value="URACIL-DNA GLYCOSYLASE"/>
    <property type="match status" value="1"/>
</dbReference>
<name>A0A8S5QUM0_9CAUD</name>
<dbReference type="SUPFAM" id="SSF52141">
    <property type="entry name" value="Uracil-DNA glycosylase-like"/>
    <property type="match status" value="1"/>
</dbReference>
<evidence type="ECO:0000259" key="6">
    <source>
        <dbReference type="SMART" id="SM00986"/>
    </source>
</evidence>